<evidence type="ECO:0000313" key="2">
    <source>
        <dbReference type="EMBL" id="AMV63984.1"/>
    </source>
</evidence>
<accession>A0AAC9B460</accession>
<reference evidence="2 3" key="1">
    <citation type="journal article" date="2016" name="PLoS ONE">
        <title>The Identification of Novel Diagnostic Marker Genes for the Detection of Beer Spoiling Pediococcus damnosus Strains Using the BlAst Diagnostic Gene findEr.</title>
        <authorList>
            <person name="Behr J."/>
            <person name="Geissler A.J."/>
            <person name="Schmid J."/>
            <person name="Zehe A."/>
            <person name="Vogel R.F."/>
        </authorList>
    </citation>
    <scope>NUCLEOTIDE SEQUENCE [LARGE SCALE GENOMIC DNA]</scope>
    <source>
        <strain evidence="2 3">TMW 2.1533</strain>
    </source>
</reference>
<keyword evidence="2" id="KW-0614">Plasmid</keyword>
<dbReference type="AlphaFoldDB" id="A0AAC9B460"/>
<protein>
    <submittedName>
        <fullName evidence="2">Uncharacterized protein</fullName>
    </submittedName>
</protein>
<feature type="compositionally biased region" description="Polar residues" evidence="1">
    <location>
        <begin position="32"/>
        <end position="46"/>
    </location>
</feature>
<dbReference type="Proteomes" id="UP000076405">
    <property type="component" value="Plasmid pL21533-7"/>
</dbReference>
<gene>
    <name evidence="2" type="ORF">ADU70_0117</name>
</gene>
<organism evidence="2 3">
    <name type="scientific">Pediococcus damnosus</name>
    <dbReference type="NCBI Taxonomy" id="51663"/>
    <lineage>
        <taxon>Bacteria</taxon>
        <taxon>Bacillati</taxon>
        <taxon>Bacillota</taxon>
        <taxon>Bacilli</taxon>
        <taxon>Lactobacillales</taxon>
        <taxon>Lactobacillaceae</taxon>
        <taxon>Pediococcus</taxon>
    </lineage>
</organism>
<dbReference type="EMBL" id="CP012282">
    <property type="protein sequence ID" value="AMV63984.1"/>
    <property type="molecule type" value="Genomic_DNA"/>
</dbReference>
<proteinExistence type="predicted"/>
<evidence type="ECO:0000313" key="3">
    <source>
        <dbReference type="Proteomes" id="UP000076405"/>
    </source>
</evidence>
<sequence>MQVVGVGKRRQGKETEGHDQQAGALAELPNRMQRQGNKAVQHQDTQQVHRKIGA</sequence>
<geneLocation type="plasmid" evidence="3">
    <name>pl21533-7</name>
</geneLocation>
<feature type="region of interest" description="Disordered" evidence="1">
    <location>
        <begin position="1"/>
        <end position="54"/>
    </location>
</feature>
<name>A0AAC9B460_9LACO</name>
<evidence type="ECO:0000256" key="1">
    <source>
        <dbReference type="SAM" id="MobiDB-lite"/>
    </source>
</evidence>